<comment type="caution">
    <text evidence="2">The sequence shown here is derived from an EMBL/GenBank/DDBJ whole genome shotgun (WGS) entry which is preliminary data.</text>
</comment>
<evidence type="ECO:0000256" key="1">
    <source>
        <dbReference type="SAM" id="Coils"/>
    </source>
</evidence>
<organism evidence="2 3">
    <name type="scientific">Phytophthora lilii</name>
    <dbReference type="NCBI Taxonomy" id="2077276"/>
    <lineage>
        <taxon>Eukaryota</taxon>
        <taxon>Sar</taxon>
        <taxon>Stramenopiles</taxon>
        <taxon>Oomycota</taxon>
        <taxon>Peronosporomycetes</taxon>
        <taxon>Peronosporales</taxon>
        <taxon>Peronosporaceae</taxon>
        <taxon>Phytophthora</taxon>
    </lineage>
</organism>
<sequence length="292" mass="32676">MAAVLQVADLFDAHAAEAPIHRLVSVLNAQAAQIRELQQTLQMVQTTQRQTLADCSALHAAVASLDPQVQRAEDDVAELNQFRGTAQQQLRAINRQLQGKAERQEVADVDVRAQSASEQLAKQLRSELASLQLVQCLQAEQSELHYRLETVDRRLASKMDKVGLEVARTEAGASLETQVASVQTQQKRIERSVARLDSEREKRQIELEDLRKHTDELQQMLDGAEQRHHRTVGPLVQRLDRSVDELQIAVDELKTTAATSDTALRTLSAKFHSSANAFASQMQQQHCRLEAR</sequence>
<dbReference type="OrthoDB" id="165860at2759"/>
<reference evidence="2" key="1">
    <citation type="submission" date="2023-04" db="EMBL/GenBank/DDBJ databases">
        <title>Phytophthora lilii NBRC 32176.</title>
        <authorList>
            <person name="Ichikawa N."/>
            <person name="Sato H."/>
            <person name="Tonouchi N."/>
        </authorList>
    </citation>
    <scope>NUCLEOTIDE SEQUENCE</scope>
    <source>
        <strain evidence="2">NBRC 32176</strain>
    </source>
</reference>
<evidence type="ECO:0000313" key="2">
    <source>
        <dbReference type="EMBL" id="GMF28042.1"/>
    </source>
</evidence>
<dbReference type="Proteomes" id="UP001165083">
    <property type="component" value="Unassembled WGS sequence"/>
</dbReference>
<feature type="coiled-coil region" evidence="1">
    <location>
        <begin position="193"/>
        <end position="256"/>
    </location>
</feature>
<proteinExistence type="predicted"/>
<dbReference type="EMBL" id="BSXW01000692">
    <property type="protein sequence ID" value="GMF28042.1"/>
    <property type="molecule type" value="Genomic_DNA"/>
</dbReference>
<gene>
    <name evidence="2" type="ORF">Plil01_001177200</name>
</gene>
<keyword evidence="1" id="KW-0175">Coiled coil</keyword>
<accession>A0A9W6X2X3</accession>
<dbReference type="AlphaFoldDB" id="A0A9W6X2X3"/>
<keyword evidence="3" id="KW-1185">Reference proteome</keyword>
<protein>
    <submittedName>
        <fullName evidence="2">Unnamed protein product</fullName>
    </submittedName>
</protein>
<name>A0A9W6X2X3_9STRA</name>
<evidence type="ECO:0000313" key="3">
    <source>
        <dbReference type="Proteomes" id="UP001165083"/>
    </source>
</evidence>